<feature type="region of interest" description="Disordered" evidence="1">
    <location>
        <begin position="1"/>
        <end position="40"/>
    </location>
</feature>
<protein>
    <recommendedName>
        <fullName evidence="4">Integrase zinc-binding domain-containing protein</fullName>
    </recommendedName>
</protein>
<keyword evidence="3" id="KW-1185">Reference proteome</keyword>
<dbReference type="Proteomes" id="UP000774617">
    <property type="component" value="Unassembled WGS sequence"/>
</dbReference>
<dbReference type="EMBL" id="JAGTJR010000049">
    <property type="protein sequence ID" value="KAH7028436.1"/>
    <property type="molecule type" value="Genomic_DNA"/>
</dbReference>
<evidence type="ECO:0000256" key="1">
    <source>
        <dbReference type="SAM" id="MobiDB-lite"/>
    </source>
</evidence>
<gene>
    <name evidence="2" type="ORF">B0J12DRAFT_683609</name>
</gene>
<accession>A0ABQ8FV13</accession>
<feature type="compositionally biased region" description="Low complexity" evidence="1">
    <location>
        <begin position="7"/>
        <end position="35"/>
    </location>
</feature>
<evidence type="ECO:0008006" key="4">
    <source>
        <dbReference type="Google" id="ProtNLM"/>
    </source>
</evidence>
<organism evidence="2 3">
    <name type="scientific">Macrophomina phaseolina</name>
    <dbReference type="NCBI Taxonomy" id="35725"/>
    <lineage>
        <taxon>Eukaryota</taxon>
        <taxon>Fungi</taxon>
        <taxon>Dikarya</taxon>
        <taxon>Ascomycota</taxon>
        <taxon>Pezizomycotina</taxon>
        <taxon>Dothideomycetes</taxon>
        <taxon>Dothideomycetes incertae sedis</taxon>
        <taxon>Botryosphaeriales</taxon>
        <taxon>Botryosphaeriaceae</taxon>
        <taxon>Macrophomina</taxon>
    </lineage>
</organism>
<evidence type="ECO:0000313" key="2">
    <source>
        <dbReference type="EMBL" id="KAH7028436.1"/>
    </source>
</evidence>
<evidence type="ECO:0000313" key="3">
    <source>
        <dbReference type="Proteomes" id="UP000774617"/>
    </source>
</evidence>
<reference evidence="2 3" key="1">
    <citation type="journal article" date="2021" name="Nat. Commun.">
        <title>Genetic determinants of endophytism in the Arabidopsis root mycobiome.</title>
        <authorList>
            <person name="Mesny F."/>
            <person name="Miyauchi S."/>
            <person name="Thiergart T."/>
            <person name="Pickel B."/>
            <person name="Atanasova L."/>
            <person name="Karlsson M."/>
            <person name="Huettel B."/>
            <person name="Barry K.W."/>
            <person name="Haridas S."/>
            <person name="Chen C."/>
            <person name="Bauer D."/>
            <person name="Andreopoulos W."/>
            <person name="Pangilinan J."/>
            <person name="LaButti K."/>
            <person name="Riley R."/>
            <person name="Lipzen A."/>
            <person name="Clum A."/>
            <person name="Drula E."/>
            <person name="Henrissat B."/>
            <person name="Kohler A."/>
            <person name="Grigoriev I.V."/>
            <person name="Martin F.M."/>
            <person name="Hacquard S."/>
        </authorList>
    </citation>
    <scope>NUCLEOTIDE SEQUENCE [LARGE SCALE GENOMIC DNA]</scope>
    <source>
        <strain evidence="2 3">MPI-SDFR-AT-0080</strain>
    </source>
</reference>
<name>A0ABQ8FV13_9PEZI</name>
<proteinExistence type="predicted"/>
<comment type="caution">
    <text evidence="2">The sequence shown here is derived from an EMBL/GenBank/DDBJ whole genome shotgun (WGS) entry which is preliminary data.</text>
</comment>
<sequence>MTTTNGAATPSNTSHTSSTASGSSYASGAAPSTSTEAHMDRRVNPQRAMDSFSDASRAAFNTYLVRGDEPRRHFTDEDYDDVVGWCTNRVTRSEGQRSHMRVIQRSYAFFAQEERGKKGLYRRPIKDFTWRKVLRKHEVFNAIKQSHLDVGHGGE</sequence>